<dbReference type="Gene3D" id="2.60.120.620">
    <property type="entry name" value="q2cbj1_9rhob like domain"/>
    <property type="match status" value="1"/>
</dbReference>
<keyword evidence="1" id="KW-0223">Dioxygenase</keyword>
<dbReference type="EMBL" id="AP028908">
    <property type="protein sequence ID" value="BES83855.1"/>
    <property type="molecule type" value="Genomic_DNA"/>
</dbReference>
<sequence>MLLDNIFIEGAQFSSKTLQEQTFREMYDKLEFDPYANEKIRKRAYRRYTFTAKKGLVKSNNSTYFQTYDSNNVDGGKNRDFIDIPDEITNNELFKKTLLTDVDYIINKTKLNQFDIGVHPIRYVATEKHPSYSSPLWLHKDDEDLVFLHFLSKSDNAVGGDSIISKDGKSINIVKSLSTFMDTIVLTKEFFHAVTPLGCTQQNSTSYRDILLVTLESKVQKK</sequence>
<protein>
    <submittedName>
        <fullName evidence="1">2OG-Fe dioxygenase family protein</fullName>
    </submittedName>
</protein>
<dbReference type="Proteomes" id="UP001377830">
    <property type="component" value="Chromosome"/>
</dbReference>
<evidence type="ECO:0000313" key="2">
    <source>
        <dbReference type="Proteomes" id="UP001377830"/>
    </source>
</evidence>
<keyword evidence="2" id="KW-1185">Reference proteome</keyword>
<proteinExistence type="predicted"/>
<gene>
    <name evidence="1" type="ORF">PEC302110_09520</name>
</gene>
<accession>A0AAN0K9A5</accession>
<reference evidence="2" key="1">
    <citation type="journal article" date="2024" name="Int. J. Syst. Evol. Microbiol.">
        <title>Pectobacterium araliae sp. nov., a pathogen causing bacterial soft rot of Japanese angelica tree in Japan.</title>
        <authorList>
            <person name="Sawada H."/>
            <person name="Someya N."/>
            <person name="Morohoshi T."/>
            <person name="Ono M."/>
            <person name="Satou M."/>
        </authorList>
    </citation>
    <scope>NUCLEOTIDE SEQUENCE [LARGE SCALE GENOMIC DNA]</scope>
    <source>
        <strain evidence="2">MAFF 302110</strain>
    </source>
</reference>
<dbReference type="InterPro" id="IPR018724">
    <property type="entry name" value="2OG-Fe_dioxygenase"/>
</dbReference>
<dbReference type="KEGG" id="parl:PEC302110_09520"/>
<keyword evidence="1" id="KW-0560">Oxidoreductase</keyword>
<dbReference type="AlphaFoldDB" id="A0AAN0K9A5"/>
<organism evidence="1 2">
    <name type="scientific">Pectobacterium araliae</name>
    <dbReference type="NCBI Taxonomy" id="3073862"/>
    <lineage>
        <taxon>Bacteria</taxon>
        <taxon>Pseudomonadati</taxon>
        <taxon>Pseudomonadota</taxon>
        <taxon>Gammaproteobacteria</taxon>
        <taxon>Enterobacterales</taxon>
        <taxon>Pectobacteriaceae</taxon>
        <taxon>Pectobacterium</taxon>
    </lineage>
</organism>
<evidence type="ECO:0000313" key="1">
    <source>
        <dbReference type="EMBL" id="BES83855.1"/>
    </source>
</evidence>
<dbReference type="RefSeq" id="WP_261848294.1">
    <property type="nucleotide sequence ID" value="NZ_AP028908.1"/>
</dbReference>
<dbReference type="GO" id="GO:0051213">
    <property type="term" value="F:dioxygenase activity"/>
    <property type="evidence" value="ECO:0007669"/>
    <property type="project" value="UniProtKB-KW"/>
</dbReference>
<name>A0AAN0K9A5_9GAMM</name>
<dbReference type="Pfam" id="PF10014">
    <property type="entry name" value="2OG-Fe_Oxy_2"/>
    <property type="match status" value="1"/>
</dbReference>